<evidence type="ECO:0000313" key="1">
    <source>
        <dbReference type="EMBL" id="MCS5715111.1"/>
    </source>
</evidence>
<dbReference type="RefSeq" id="WP_259486623.1">
    <property type="nucleotide sequence ID" value="NZ_JANTEZ010000004.1"/>
</dbReference>
<accession>A0ABT2GJZ9</accession>
<gene>
    <name evidence="1" type="ORF">NVV95_11165</name>
</gene>
<dbReference type="EMBL" id="JANTEZ010000004">
    <property type="protein sequence ID" value="MCS5715111.1"/>
    <property type="molecule type" value="Genomic_DNA"/>
</dbReference>
<proteinExistence type="predicted"/>
<evidence type="ECO:0000313" key="2">
    <source>
        <dbReference type="Proteomes" id="UP001165580"/>
    </source>
</evidence>
<organism evidence="1 2">
    <name type="scientific">Herbiconiux gentiana</name>
    <dbReference type="NCBI Taxonomy" id="2970912"/>
    <lineage>
        <taxon>Bacteria</taxon>
        <taxon>Bacillati</taxon>
        <taxon>Actinomycetota</taxon>
        <taxon>Actinomycetes</taxon>
        <taxon>Micrococcales</taxon>
        <taxon>Microbacteriaceae</taxon>
        <taxon>Herbiconiux</taxon>
    </lineage>
</organism>
<sequence>MTGTDNTTGTVTIGRHTLTLPEEQARALFLAAGYASKRSAALVISPDITTVVKPGTEVSITITGGFTEEHDPTRAGVMRRM</sequence>
<dbReference type="Proteomes" id="UP001165580">
    <property type="component" value="Unassembled WGS sequence"/>
</dbReference>
<name>A0ABT2GJZ9_9MICO</name>
<comment type="caution">
    <text evidence="1">The sequence shown here is derived from an EMBL/GenBank/DDBJ whole genome shotgun (WGS) entry which is preliminary data.</text>
</comment>
<protein>
    <submittedName>
        <fullName evidence="1">Uncharacterized protein</fullName>
    </submittedName>
</protein>
<keyword evidence="2" id="KW-1185">Reference proteome</keyword>
<reference evidence="1" key="1">
    <citation type="submission" date="2022-08" db="EMBL/GenBank/DDBJ databases">
        <authorList>
            <person name="Deng Y."/>
            <person name="Han X.-F."/>
            <person name="Zhang Y.-Q."/>
        </authorList>
    </citation>
    <scope>NUCLEOTIDE SEQUENCE</scope>
    <source>
        <strain evidence="1">CPCC 205716</strain>
    </source>
</reference>